<name>A0A242AMM6_ENTFC</name>
<dbReference type="AlphaFoldDB" id="A0A242AMM6"/>
<dbReference type="EMBL" id="NGKW01000034">
    <property type="protein sequence ID" value="OTN82308.1"/>
    <property type="molecule type" value="Genomic_DNA"/>
</dbReference>
<dbReference type="Proteomes" id="UP000194885">
    <property type="component" value="Unassembled WGS sequence"/>
</dbReference>
<organism evidence="1 2">
    <name type="scientific">Enterococcus faecium</name>
    <name type="common">Streptococcus faecium</name>
    <dbReference type="NCBI Taxonomy" id="1352"/>
    <lineage>
        <taxon>Bacteria</taxon>
        <taxon>Bacillati</taxon>
        <taxon>Bacillota</taxon>
        <taxon>Bacilli</taxon>
        <taxon>Lactobacillales</taxon>
        <taxon>Enterococcaceae</taxon>
        <taxon>Enterococcus</taxon>
    </lineage>
</organism>
<evidence type="ECO:0000313" key="1">
    <source>
        <dbReference type="EMBL" id="OTN82308.1"/>
    </source>
</evidence>
<comment type="caution">
    <text evidence="1">The sequence shown here is derived from an EMBL/GenBank/DDBJ whole genome shotgun (WGS) entry which is preliminary data.</text>
</comment>
<accession>A0A242AMM6</accession>
<protein>
    <submittedName>
        <fullName evidence="1">Uncharacterized protein</fullName>
    </submittedName>
</protein>
<sequence>FDGTPCAVRVARTAWNGGKVGDYFKDLPIVISR</sequence>
<evidence type="ECO:0000313" key="2">
    <source>
        <dbReference type="Proteomes" id="UP000194885"/>
    </source>
</evidence>
<gene>
    <name evidence="1" type="ORF">A5810_003168</name>
</gene>
<feature type="non-terminal residue" evidence="1">
    <location>
        <position position="1"/>
    </location>
</feature>
<proteinExistence type="predicted"/>
<reference evidence="1 2" key="1">
    <citation type="submission" date="2017-05" db="EMBL/GenBank/DDBJ databases">
        <title>The Genome Sequence of Enterococcus faecium 7H8_DIV0219.</title>
        <authorList>
            <consortium name="The Broad Institute Genomics Platform"/>
            <consortium name="The Broad Institute Genomic Center for Infectious Diseases"/>
            <person name="Earl A."/>
            <person name="Manson A."/>
            <person name="Schwartman J."/>
            <person name="Gilmore M."/>
            <person name="Abouelleil A."/>
            <person name="Cao P."/>
            <person name="Chapman S."/>
            <person name="Cusick C."/>
            <person name="Shea T."/>
            <person name="Young S."/>
            <person name="Neafsey D."/>
            <person name="Nusbaum C."/>
            <person name="Birren B."/>
        </authorList>
    </citation>
    <scope>NUCLEOTIDE SEQUENCE [LARGE SCALE GENOMIC DNA]</scope>
    <source>
        <strain evidence="1 2">7H8_DIV0219</strain>
    </source>
</reference>